<organism evidence="3 4">
    <name type="scientific">Luteimonas salinisoli</name>
    <dbReference type="NCBI Taxonomy" id="2752307"/>
    <lineage>
        <taxon>Bacteria</taxon>
        <taxon>Pseudomonadati</taxon>
        <taxon>Pseudomonadota</taxon>
        <taxon>Gammaproteobacteria</taxon>
        <taxon>Lysobacterales</taxon>
        <taxon>Lysobacteraceae</taxon>
        <taxon>Luteimonas</taxon>
    </lineage>
</organism>
<dbReference type="Gene3D" id="3.40.50.720">
    <property type="entry name" value="NAD(P)-binding Rossmann-like Domain"/>
    <property type="match status" value="1"/>
</dbReference>
<dbReference type="SMART" id="SM00829">
    <property type="entry name" value="PKS_ER"/>
    <property type="match status" value="1"/>
</dbReference>
<protein>
    <submittedName>
        <fullName evidence="3">Zinc-dependent alcohol dehydrogenase family protein</fullName>
    </submittedName>
</protein>
<dbReference type="CDD" id="cd08272">
    <property type="entry name" value="MDR6"/>
    <property type="match status" value="1"/>
</dbReference>
<evidence type="ECO:0000313" key="3">
    <source>
        <dbReference type="EMBL" id="NZA27967.1"/>
    </source>
</evidence>
<dbReference type="PANTHER" id="PTHR44154">
    <property type="entry name" value="QUINONE OXIDOREDUCTASE"/>
    <property type="match status" value="1"/>
</dbReference>
<comment type="caution">
    <text evidence="3">The sequence shown here is derived from an EMBL/GenBank/DDBJ whole genome shotgun (WGS) entry which is preliminary data.</text>
</comment>
<dbReference type="Pfam" id="PF08240">
    <property type="entry name" value="ADH_N"/>
    <property type="match status" value="1"/>
</dbReference>
<dbReference type="EMBL" id="JACCKA010000087">
    <property type="protein sequence ID" value="NZA27967.1"/>
    <property type="molecule type" value="Genomic_DNA"/>
</dbReference>
<dbReference type="InterPro" id="IPR036291">
    <property type="entry name" value="NAD(P)-bd_dom_sf"/>
</dbReference>
<dbReference type="InterPro" id="IPR013154">
    <property type="entry name" value="ADH-like_N"/>
</dbReference>
<gene>
    <name evidence="3" type="ORF">H0E84_16430</name>
</gene>
<dbReference type="InterPro" id="IPR051603">
    <property type="entry name" value="Zinc-ADH_QOR/CCCR"/>
</dbReference>
<evidence type="ECO:0000313" key="4">
    <source>
        <dbReference type="Proteomes" id="UP000578091"/>
    </source>
</evidence>
<dbReference type="Pfam" id="PF13602">
    <property type="entry name" value="ADH_zinc_N_2"/>
    <property type="match status" value="1"/>
</dbReference>
<dbReference type="PANTHER" id="PTHR44154:SF1">
    <property type="entry name" value="QUINONE OXIDOREDUCTASE"/>
    <property type="match status" value="1"/>
</dbReference>
<dbReference type="InterPro" id="IPR020843">
    <property type="entry name" value="ER"/>
</dbReference>
<accession>A0A853JHC7</accession>
<evidence type="ECO:0000256" key="1">
    <source>
        <dbReference type="ARBA" id="ARBA00022857"/>
    </source>
</evidence>
<feature type="domain" description="Enoyl reductase (ER)" evidence="2">
    <location>
        <begin position="10"/>
        <end position="320"/>
    </location>
</feature>
<dbReference type="Proteomes" id="UP000578091">
    <property type="component" value="Unassembled WGS sequence"/>
</dbReference>
<reference evidence="3 4" key="1">
    <citation type="submission" date="2020-07" db="EMBL/GenBank/DDBJ databases">
        <title>Luteimonas sp. SJ-92.</title>
        <authorList>
            <person name="Huang X.-X."/>
            <person name="Xu L."/>
            <person name="Sun J.-Q."/>
        </authorList>
    </citation>
    <scope>NUCLEOTIDE SEQUENCE [LARGE SCALE GENOMIC DNA]</scope>
    <source>
        <strain evidence="3 4">SJ-92</strain>
    </source>
</reference>
<dbReference type="RefSeq" id="WP_180679725.1">
    <property type="nucleotide sequence ID" value="NZ_JACCKA010000087.1"/>
</dbReference>
<proteinExistence type="predicted"/>
<dbReference type="AlphaFoldDB" id="A0A853JHC7"/>
<sequence length="323" mass="34290">MKAIVLTKFGGPEGFELQDVAVPEVGIGELLVRVMATAINPLDYQIRRGDYPEHVPLPAITGHDVSGVVEKVGPGVADFKVGDEVFYTPRIFDPRGGSYAEYNVVPEALVTHKPVNLSHEEAASTTLVGGTAWEALVTRAKLLPAESLLVHGGAGGVGSIAVQMAKAMGATVYTTCLPRDLGFVRELGADHAIDFTSKDYTDEIASLTGSKGLNVVLDTIGGMTLSQSPHVLGDGGRVVTLVDLATPQNLLAAWGVNAEYHFVFTRQNRGKLQALKTLLESGRVRPVIGARFSLAQIPEAHTALERHEVDGKPLQGKVVISVS</sequence>
<dbReference type="InterPro" id="IPR011032">
    <property type="entry name" value="GroES-like_sf"/>
</dbReference>
<dbReference type="Gene3D" id="3.90.180.10">
    <property type="entry name" value="Medium-chain alcohol dehydrogenases, catalytic domain"/>
    <property type="match status" value="1"/>
</dbReference>
<evidence type="ECO:0000259" key="2">
    <source>
        <dbReference type="SMART" id="SM00829"/>
    </source>
</evidence>
<keyword evidence="1" id="KW-0521">NADP</keyword>
<name>A0A853JHC7_9GAMM</name>
<keyword evidence="4" id="KW-1185">Reference proteome</keyword>
<dbReference type="SUPFAM" id="SSF51735">
    <property type="entry name" value="NAD(P)-binding Rossmann-fold domains"/>
    <property type="match status" value="1"/>
</dbReference>
<dbReference type="SUPFAM" id="SSF50129">
    <property type="entry name" value="GroES-like"/>
    <property type="match status" value="1"/>
</dbReference>
<dbReference type="GO" id="GO:0016491">
    <property type="term" value="F:oxidoreductase activity"/>
    <property type="evidence" value="ECO:0007669"/>
    <property type="project" value="InterPro"/>
</dbReference>